<comment type="caution">
    <text evidence="2">The sequence shown here is derived from an EMBL/GenBank/DDBJ whole genome shotgun (WGS) entry which is preliminary data.</text>
</comment>
<dbReference type="Proteomes" id="UP001054945">
    <property type="component" value="Unassembled WGS sequence"/>
</dbReference>
<dbReference type="EMBL" id="BPLR01009791">
    <property type="protein sequence ID" value="GIY34635.1"/>
    <property type="molecule type" value="Genomic_DNA"/>
</dbReference>
<dbReference type="Pfam" id="PF22486">
    <property type="entry name" value="MATH_2"/>
    <property type="match status" value="1"/>
</dbReference>
<evidence type="ECO:0000313" key="3">
    <source>
        <dbReference type="Proteomes" id="UP001054945"/>
    </source>
</evidence>
<dbReference type="AlphaFoldDB" id="A0AAV4SKL7"/>
<dbReference type="InterPro" id="IPR008974">
    <property type="entry name" value="TRAF-like"/>
</dbReference>
<gene>
    <name evidence="2" type="ORF">CEXT_475811</name>
</gene>
<dbReference type="SUPFAM" id="SSF49599">
    <property type="entry name" value="TRAF domain-like"/>
    <property type="match status" value="1"/>
</dbReference>
<dbReference type="InterPro" id="IPR002083">
    <property type="entry name" value="MATH/TRAF_dom"/>
</dbReference>
<keyword evidence="3" id="KW-1185">Reference proteome</keyword>
<sequence>MACKDDVALTVTWSIEGISYLKHKNVCSSDFYPYSDDDQIYYLRLSMRINDTNFISFYICNNKQDTIERDYELSILAPNGSPLISRKATKCLFNESKHGFSDFAERNEILENRKDEFLENDTLTLRCRLWEKLEEEEKIQIEVTNPHSVEYCKCRFSVLDINGISVESFQDELVFSSEDDIDKRQVPPFLSKRKLVELKIKVYQTTLFL</sequence>
<protein>
    <recommendedName>
        <fullName evidence="1">MATH domain-containing protein</fullName>
    </recommendedName>
</protein>
<dbReference type="Gene3D" id="2.60.210.10">
    <property type="entry name" value="Apoptosis, Tumor Necrosis Factor Receptor Associated Protein 2, Chain A"/>
    <property type="match status" value="1"/>
</dbReference>
<feature type="domain" description="MATH" evidence="1">
    <location>
        <begin position="8"/>
        <end position="129"/>
    </location>
</feature>
<dbReference type="PROSITE" id="PS50144">
    <property type="entry name" value="MATH"/>
    <property type="match status" value="1"/>
</dbReference>
<evidence type="ECO:0000259" key="1">
    <source>
        <dbReference type="PROSITE" id="PS50144"/>
    </source>
</evidence>
<proteinExistence type="predicted"/>
<reference evidence="2 3" key="1">
    <citation type="submission" date="2021-06" db="EMBL/GenBank/DDBJ databases">
        <title>Caerostris extrusa draft genome.</title>
        <authorList>
            <person name="Kono N."/>
            <person name="Arakawa K."/>
        </authorList>
    </citation>
    <scope>NUCLEOTIDE SEQUENCE [LARGE SCALE GENOMIC DNA]</scope>
</reference>
<evidence type="ECO:0000313" key="2">
    <source>
        <dbReference type="EMBL" id="GIY34635.1"/>
    </source>
</evidence>
<accession>A0AAV4SKL7</accession>
<name>A0AAV4SKL7_CAEEX</name>
<organism evidence="2 3">
    <name type="scientific">Caerostris extrusa</name>
    <name type="common">Bark spider</name>
    <name type="synonym">Caerostris bankana</name>
    <dbReference type="NCBI Taxonomy" id="172846"/>
    <lineage>
        <taxon>Eukaryota</taxon>
        <taxon>Metazoa</taxon>
        <taxon>Ecdysozoa</taxon>
        <taxon>Arthropoda</taxon>
        <taxon>Chelicerata</taxon>
        <taxon>Arachnida</taxon>
        <taxon>Araneae</taxon>
        <taxon>Araneomorphae</taxon>
        <taxon>Entelegynae</taxon>
        <taxon>Araneoidea</taxon>
        <taxon>Araneidae</taxon>
        <taxon>Caerostris</taxon>
    </lineage>
</organism>